<evidence type="ECO:0000256" key="5">
    <source>
        <dbReference type="ARBA" id="ARBA00022989"/>
    </source>
</evidence>
<keyword evidence="10" id="KW-1185">Reference proteome</keyword>
<feature type="transmembrane region" description="Helical" evidence="7">
    <location>
        <begin position="48"/>
        <end position="71"/>
    </location>
</feature>
<evidence type="ECO:0000256" key="2">
    <source>
        <dbReference type="ARBA" id="ARBA00010792"/>
    </source>
</evidence>
<comment type="caution">
    <text evidence="9">The sequence shown here is derived from an EMBL/GenBank/DDBJ whole genome shotgun (WGS) entry which is preliminary data.</text>
</comment>
<evidence type="ECO:0000256" key="1">
    <source>
        <dbReference type="ARBA" id="ARBA00004651"/>
    </source>
</evidence>
<evidence type="ECO:0000313" key="10">
    <source>
        <dbReference type="Proteomes" id="UP001501195"/>
    </source>
</evidence>
<sequence length="196" mass="20570">MSLMESLGGPGAGAAIALENLFPPIPSEVVLPLAGFTASRGELGLVEVLAWTTAGSLVGALVLYALGAFLGRRRLRAVVDRLPLVRLDDLDRAEAWFDRHGGAAVFLGRFVPVVRSLVSVPAGVARMPLARFALLTTVGSGLWNTAFVLAGYGLGANWQHVETWVSMYSRGVVLAAGMLVVAFAVTRIRGRASTAG</sequence>
<evidence type="ECO:0000256" key="7">
    <source>
        <dbReference type="SAM" id="Phobius"/>
    </source>
</evidence>
<dbReference type="Pfam" id="PF09335">
    <property type="entry name" value="VTT_dom"/>
    <property type="match status" value="1"/>
</dbReference>
<organism evidence="9 10">
    <name type="scientific">Kineococcus glutinatus</name>
    <dbReference type="NCBI Taxonomy" id="1070872"/>
    <lineage>
        <taxon>Bacteria</taxon>
        <taxon>Bacillati</taxon>
        <taxon>Actinomycetota</taxon>
        <taxon>Actinomycetes</taxon>
        <taxon>Kineosporiales</taxon>
        <taxon>Kineosporiaceae</taxon>
        <taxon>Kineococcus</taxon>
    </lineage>
</organism>
<evidence type="ECO:0000313" key="9">
    <source>
        <dbReference type="EMBL" id="GAA4975997.1"/>
    </source>
</evidence>
<dbReference type="InterPro" id="IPR032816">
    <property type="entry name" value="VTT_dom"/>
</dbReference>
<name>A0ABP9HQ15_9ACTN</name>
<reference evidence="10" key="1">
    <citation type="journal article" date="2019" name="Int. J. Syst. Evol. Microbiol.">
        <title>The Global Catalogue of Microorganisms (GCM) 10K type strain sequencing project: providing services to taxonomists for standard genome sequencing and annotation.</title>
        <authorList>
            <consortium name="The Broad Institute Genomics Platform"/>
            <consortium name="The Broad Institute Genome Sequencing Center for Infectious Disease"/>
            <person name="Wu L."/>
            <person name="Ma J."/>
        </authorList>
    </citation>
    <scope>NUCLEOTIDE SEQUENCE [LARGE SCALE GENOMIC DNA]</scope>
    <source>
        <strain evidence="10">JCM 18126</strain>
    </source>
</reference>
<protein>
    <recommendedName>
        <fullName evidence="8">VTT domain-containing protein</fullName>
    </recommendedName>
</protein>
<evidence type="ECO:0000256" key="4">
    <source>
        <dbReference type="ARBA" id="ARBA00022692"/>
    </source>
</evidence>
<keyword evidence="3" id="KW-1003">Cell membrane</keyword>
<accession>A0ABP9HQ15</accession>
<comment type="similarity">
    <text evidence="2">Belongs to the DedA family.</text>
</comment>
<keyword evidence="6 7" id="KW-0472">Membrane</keyword>
<feature type="transmembrane region" description="Helical" evidence="7">
    <location>
        <begin position="167"/>
        <end position="186"/>
    </location>
</feature>
<proteinExistence type="inferred from homology"/>
<evidence type="ECO:0000256" key="3">
    <source>
        <dbReference type="ARBA" id="ARBA00022475"/>
    </source>
</evidence>
<dbReference type="InterPro" id="IPR051311">
    <property type="entry name" value="DedA_domain"/>
</dbReference>
<feature type="domain" description="VTT" evidence="8">
    <location>
        <begin position="25"/>
        <end position="152"/>
    </location>
</feature>
<keyword evidence="4 7" id="KW-0812">Transmembrane</keyword>
<feature type="transmembrane region" description="Helical" evidence="7">
    <location>
        <begin position="132"/>
        <end position="155"/>
    </location>
</feature>
<evidence type="ECO:0000256" key="6">
    <source>
        <dbReference type="ARBA" id="ARBA00023136"/>
    </source>
</evidence>
<dbReference type="PANTHER" id="PTHR42709:SF6">
    <property type="entry name" value="UNDECAPRENYL PHOSPHATE TRANSPORTER A"/>
    <property type="match status" value="1"/>
</dbReference>
<gene>
    <name evidence="9" type="ORF">GCM10023225_16340</name>
</gene>
<dbReference type="Proteomes" id="UP001501195">
    <property type="component" value="Unassembled WGS sequence"/>
</dbReference>
<keyword evidence="5 7" id="KW-1133">Transmembrane helix</keyword>
<dbReference type="PANTHER" id="PTHR42709">
    <property type="entry name" value="ALKALINE PHOSPHATASE LIKE PROTEIN"/>
    <property type="match status" value="1"/>
</dbReference>
<dbReference type="EMBL" id="BAABIL010000211">
    <property type="protein sequence ID" value="GAA4975997.1"/>
    <property type="molecule type" value="Genomic_DNA"/>
</dbReference>
<evidence type="ECO:0000259" key="8">
    <source>
        <dbReference type="Pfam" id="PF09335"/>
    </source>
</evidence>
<comment type="subcellular location">
    <subcellularLocation>
        <location evidence="1">Cell membrane</location>
        <topology evidence="1">Multi-pass membrane protein</topology>
    </subcellularLocation>
</comment>